<sequence length="378" mass="41762">MRAPEGINLGEDMACQLRRSIYGLKQAAAEWHKTIRRVLLSMGFSACATDSCLFVRDDKSPAIIALYVDDLLIGSATAEEADSIKKELASHFSIKDFGDVRYVLGIQVQFHREKGTLHICQSQFIGQMIAKFVGQHLEDESNSKLADKKRFREVIGSLLYVANGTRPDICVSVGTLSQFVEAPTQAHMNATIRVLRYLKGTQDVGIEYKRMTGQDALPQVFVDVNWGGDLKSRRSTSGVLVLMCGWPVIFKAKRQRTVALSSAESEYMALSLAAQEAMWLRNLLGELALDDLPSTTINIDNKAAIALAEQAGYQSRAKHIALRYHFAREAVEEGILTLEYIPSATQLADFMTKVLPTPQFAKLVAKSGITIRADANDS</sequence>
<dbReference type="PANTHER" id="PTHR11439">
    <property type="entry name" value="GAG-POL-RELATED RETROTRANSPOSON"/>
    <property type="match status" value="1"/>
</dbReference>
<dbReference type="CDD" id="cd09272">
    <property type="entry name" value="RNase_HI_RT_Ty1"/>
    <property type="match status" value="1"/>
</dbReference>
<dbReference type="InterPro" id="IPR013103">
    <property type="entry name" value="RVT_2"/>
</dbReference>
<evidence type="ECO:0000313" key="3">
    <source>
        <dbReference type="Proteomes" id="UP000198211"/>
    </source>
</evidence>
<dbReference type="InterPro" id="IPR043502">
    <property type="entry name" value="DNA/RNA_pol_sf"/>
</dbReference>
<organism evidence="2 3">
    <name type="scientific">Phytophthora megakarya</name>
    <dbReference type="NCBI Taxonomy" id="4795"/>
    <lineage>
        <taxon>Eukaryota</taxon>
        <taxon>Sar</taxon>
        <taxon>Stramenopiles</taxon>
        <taxon>Oomycota</taxon>
        <taxon>Peronosporomycetes</taxon>
        <taxon>Peronosporales</taxon>
        <taxon>Peronosporaceae</taxon>
        <taxon>Phytophthora</taxon>
    </lineage>
</organism>
<name>A0A225V6X1_9STRA</name>
<keyword evidence="3" id="KW-1185">Reference proteome</keyword>
<dbReference type="PANTHER" id="PTHR11439:SF440">
    <property type="entry name" value="INTEGRASE CATALYTIC DOMAIN-CONTAINING PROTEIN"/>
    <property type="match status" value="1"/>
</dbReference>
<dbReference type="SUPFAM" id="SSF56672">
    <property type="entry name" value="DNA/RNA polymerases"/>
    <property type="match status" value="1"/>
</dbReference>
<dbReference type="Pfam" id="PF07727">
    <property type="entry name" value="RVT_2"/>
    <property type="match status" value="1"/>
</dbReference>
<reference evidence="3" key="1">
    <citation type="submission" date="2017-03" db="EMBL/GenBank/DDBJ databases">
        <title>Phytopthora megakarya and P. palmivora, two closely related causual agents of cacao black pod achieved similar genome size and gene model numbers by different mechanisms.</title>
        <authorList>
            <person name="Ali S."/>
            <person name="Shao J."/>
            <person name="Larry D.J."/>
            <person name="Kronmiller B."/>
            <person name="Shen D."/>
            <person name="Strem M.D."/>
            <person name="Melnick R.L."/>
            <person name="Guiltinan M.J."/>
            <person name="Tyler B.M."/>
            <person name="Meinhardt L.W."/>
            <person name="Bailey B.A."/>
        </authorList>
    </citation>
    <scope>NUCLEOTIDE SEQUENCE [LARGE SCALE GENOMIC DNA]</scope>
    <source>
        <strain evidence="3">zdho120</strain>
    </source>
</reference>
<feature type="domain" description="Reverse transcriptase Ty1/copia-type" evidence="1">
    <location>
        <begin position="2"/>
        <end position="132"/>
    </location>
</feature>
<protein>
    <submittedName>
        <fullName evidence="2">Polyprotein</fullName>
    </submittedName>
</protein>
<evidence type="ECO:0000259" key="1">
    <source>
        <dbReference type="Pfam" id="PF07727"/>
    </source>
</evidence>
<gene>
    <name evidence="2" type="ORF">PHMEG_00028033</name>
</gene>
<proteinExistence type="predicted"/>
<dbReference type="EMBL" id="NBNE01007386">
    <property type="protein sequence ID" value="OWZ00719.1"/>
    <property type="molecule type" value="Genomic_DNA"/>
</dbReference>
<dbReference type="Proteomes" id="UP000198211">
    <property type="component" value="Unassembled WGS sequence"/>
</dbReference>
<accession>A0A225V6X1</accession>
<dbReference type="OrthoDB" id="149341at2759"/>
<comment type="caution">
    <text evidence="2">The sequence shown here is derived from an EMBL/GenBank/DDBJ whole genome shotgun (WGS) entry which is preliminary data.</text>
</comment>
<evidence type="ECO:0000313" key="2">
    <source>
        <dbReference type="EMBL" id="OWZ00719.1"/>
    </source>
</evidence>
<dbReference type="AlphaFoldDB" id="A0A225V6X1"/>